<evidence type="ECO:0000313" key="1">
    <source>
        <dbReference type="EMBL" id="ATW58451.1"/>
    </source>
</evidence>
<name>A0A2H4P885_9CAUD</name>
<dbReference type="Proteomes" id="UP000241822">
    <property type="component" value="Segment"/>
</dbReference>
<protein>
    <submittedName>
        <fullName evidence="1">Major tail protein</fullName>
    </submittedName>
</protein>
<organism evidence="1 2">
    <name type="scientific">Corynebacterium phage C3PO</name>
    <dbReference type="NCBI Taxonomy" id="2047868"/>
    <lineage>
        <taxon>Viruses</taxon>
        <taxon>Duplodnaviria</taxon>
        <taxon>Heunggongvirae</taxon>
        <taxon>Uroviricota</taxon>
        <taxon>Caudoviricetes</taxon>
        <taxon>Zierdtviridae</taxon>
        <taxon>Toshachvirinae</taxon>
        <taxon>Ceetrepovirus</taxon>
        <taxon>Ceetrepovirus C3PO</taxon>
        <taxon>Corynebacterium virus C3PO</taxon>
    </lineage>
</organism>
<evidence type="ECO:0000313" key="2">
    <source>
        <dbReference type="Proteomes" id="UP000241822"/>
    </source>
</evidence>
<dbReference type="InterPro" id="IPR058154">
    <property type="entry name" value="Bxb1_TTP-like"/>
</dbReference>
<proteinExistence type="predicted"/>
<sequence>MATFEEMREAKGSLIRKALGGFIVVAPMSVAVPDKFISADGGLVDLKALGYKRLGWLTKGDGINFSRDIEQQETESFGSLEPTRVDFTKDVTSAAFRCQETNKQVLEMYYNLDLADVKADANNEFSFENEAQPSTIYRRMIYIAKDGNGPDAKYIIKTMPRAIVSEVQEQAWSSESELSYGLTVKATSDDELGFSVRHTFGGPGFAGLLEDMDFAPAVTP</sequence>
<dbReference type="EMBL" id="MG198776">
    <property type="protein sequence ID" value="ATW58451.1"/>
    <property type="molecule type" value="Genomic_DNA"/>
</dbReference>
<reference evidence="1 2" key="1">
    <citation type="submission" date="2017-10" db="EMBL/GenBank/DDBJ databases">
        <authorList>
            <person name="Almansoob K.M."/>
            <person name="Barra A."/>
            <person name="Canlas S.M."/>
            <person name="Chawla N."/>
            <person name="Johnson B.N."/>
            <person name="Kuhl M.D."/>
            <person name="Lin J.Y."/>
            <person name="Patel D.V."/>
            <person name="Reddy A.G."/>
            <person name="Sobol L."/>
            <person name="Solorzano-Papili D."/>
            <person name="Monti D.L."/>
            <person name="Stoner T.H."/>
            <person name="Garlena R.A."/>
            <person name="Russell D.A."/>
            <person name="Pope W.H."/>
            <person name="Jacobs-Sera D."/>
            <person name="Hatfull G.F."/>
        </authorList>
    </citation>
    <scope>NUCLEOTIDE SEQUENCE [LARGE SCALE GENOMIC DNA]</scope>
</reference>
<dbReference type="OrthoDB" id="13194at10239"/>
<dbReference type="Pfam" id="PF25681">
    <property type="entry name" value="Phage_TTP_17"/>
    <property type="match status" value="1"/>
</dbReference>
<accession>A0A2H4P885</accession>
<keyword evidence="2" id="KW-1185">Reference proteome</keyword>
<gene>
    <name evidence="1" type="ORF">SEA_C3PO_23</name>
</gene>